<keyword evidence="4" id="KW-1185">Reference proteome</keyword>
<protein>
    <submittedName>
        <fullName evidence="3">Uncharacterized protein</fullName>
    </submittedName>
</protein>
<organism evidence="3 4">
    <name type="scientific">Desmophyllum pertusum</name>
    <dbReference type="NCBI Taxonomy" id="174260"/>
    <lineage>
        <taxon>Eukaryota</taxon>
        <taxon>Metazoa</taxon>
        <taxon>Cnidaria</taxon>
        <taxon>Anthozoa</taxon>
        <taxon>Hexacorallia</taxon>
        <taxon>Scleractinia</taxon>
        <taxon>Caryophylliina</taxon>
        <taxon>Caryophylliidae</taxon>
        <taxon>Desmophyllum</taxon>
    </lineage>
</organism>
<evidence type="ECO:0000313" key="4">
    <source>
        <dbReference type="Proteomes" id="UP001163046"/>
    </source>
</evidence>
<evidence type="ECO:0000256" key="2">
    <source>
        <dbReference type="SAM" id="MobiDB-lite"/>
    </source>
</evidence>
<comment type="caution">
    <text evidence="3">The sequence shown here is derived from an EMBL/GenBank/DDBJ whole genome shotgun (WGS) entry which is preliminary data.</text>
</comment>
<evidence type="ECO:0000256" key="1">
    <source>
        <dbReference type="SAM" id="Coils"/>
    </source>
</evidence>
<feature type="compositionally biased region" description="Polar residues" evidence="2">
    <location>
        <begin position="622"/>
        <end position="633"/>
    </location>
</feature>
<name>A0A9W9ZUH4_9CNID</name>
<accession>A0A9W9ZUH4</accession>
<keyword evidence="1" id="KW-0175">Coiled coil</keyword>
<feature type="coiled-coil region" evidence="1">
    <location>
        <begin position="98"/>
        <end position="146"/>
    </location>
</feature>
<reference evidence="3" key="1">
    <citation type="submission" date="2023-01" db="EMBL/GenBank/DDBJ databases">
        <title>Genome assembly of the deep-sea coral Lophelia pertusa.</title>
        <authorList>
            <person name="Herrera S."/>
            <person name="Cordes E."/>
        </authorList>
    </citation>
    <scope>NUCLEOTIDE SEQUENCE</scope>
    <source>
        <strain evidence="3">USNM1676648</strain>
        <tissue evidence="3">Polyp</tissue>
    </source>
</reference>
<evidence type="ECO:0000313" key="3">
    <source>
        <dbReference type="EMBL" id="KAJ7387394.1"/>
    </source>
</evidence>
<sequence>MEKNVYDPKLLLNDTHVSSDAGNSLWYGEPYFQSGSVKGTFRHVHCKRIVNKEHTSNGMCSACQGIPKINTFRMKLLRRNEQTKANSPDKINFAYLSKEDTIGKLRDARDQIERYKSKLFLLSSELARVKTRAKSLKDEIKEFSKRGDIKAISYNIAKAYDEGKLKDKTGLIDILGTISNNLRRKKKGKSQTANRFTHNEVLHQWLVLGDLCKAILEPALGPGIGHASDGDSRRRKLMLNQAMSPAAGRYRPVPVDLGFIMSATIEVSEGGKRVLRDIYDQDSIHNDKKIINPLDHTTRVLRLGRYSAHMNHLRLVMALFPPCVHGMHADDVARKDRQKWEVVQRLKFKSVQQCLLDISNGNNDTPKDATVYGTWAFLYVAWHYTEIFFSLHASLRDRVKYCAFVSVFFGLWRNWVIISDDLTLKANFLTRECFQDVLLSCHYVVILISFFRDEYPHLECPLDLTGTDCCERYFSENGSFVKNRHNYTFLDMHTGLGYMNRLQEIKATNPDIKFPTRKHNNDFIWDRQFEENERKPTRNLKDYPSADQVICAWKEGVEMAKQLARKLGMNPETENDEDSEDSEWFQKPMSHVDFQESLKGMLTDEEEESLRMQVSEQEDQDYVSSEESTQPASDISEDIRHIVNPLLDQEGVGKRYKSTVVSELRNNPQLSTDRLKRVRSAAAAAAQDQPNDDDQTTGHSLCLFDDCALYDPDVSGRRFVLGRVQRMRKKGKSRGYVEYVRPVDLANKPSDVELFVSKYLPVPDADNMYSHSDSITEMSLQSVICKVRMNLEDTEQDNMYKLCPSDGRIVNEFITSLQVQQSTRRQQRTNNRAKSSGSAEIMADEGRRVDTVTTSRGRQSRQVSYLF</sequence>
<feature type="region of interest" description="Disordered" evidence="2">
    <location>
        <begin position="605"/>
        <end position="638"/>
    </location>
</feature>
<gene>
    <name evidence="3" type="ORF">OS493_004388</name>
</gene>
<dbReference type="AlphaFoldDB" id="A0A9W9ZUH4"/>
<proteinExistence type="predicted"/>
<dbReference type="Proteomes" id="UP001163046">
    <property type="component" value="Unassembled WGS sequence"/>
</dbReference>
<feature type="region of interest" description="Disordered" evidence="2">
    <location>
        <begin position="820"/>
        <end position="857"/>
    </location>
</feature>
<dbReference type="OrthoDB" id="7696082at2759"/>
<dbReference type="EMBL" id="MU825874">
    <property type="protein sequence ID" value="KAJ7387394.1"/>
    <property type="molecule type" value="Genomic_DNA"/>
</dbReference>
<feature type="compositionally biased region" description="Low complexity" evidence="2">
    <location>
        <begin position="820"/>
        <end position="832"/>
    </location>
</feature>
<feature type="region of interest" description="Disordered" evidence="2">
    <location>
        <begin position="677"/>
        <end position="697"/>
    </location>
</feature>